<dbReference type="Proteomes" id="UP001345963">
    <property type="component" value="Unassembled WGS sequence"/>
</dbReference>
<comment type="caution">
    <text evidence="1">The sequence shown here is derived from an EMBL/GenBank/DDBJ whole genome shotgun (WGS) entry which is preliminary data.</text>
</comment>
<reference evidence="1 2" key="1">
    <citation type="submission" date="2021-07" db="EMBL/GenBank/DDBJ databases">
        <authorList>
            <person name="Palmer J.M."/>
        </authorList>
    </citation>
    <scope>NUCLEOTIDE SEQUENCE [LARGE SCALE GENOMIC DNA]</scope>
    <source>
        <strain evidence="1 2">AT_MEX2019</strain>
        <tissue evidence="1">Muscle</tissue>
    </source>
</reference>
<dbReference type="EMBL" id="JAHUTI010050575">
    <property type="protein sequence ID" value="MED6248698.1"/>
    <property type="molecule type" value="Genomic_DNA"/>
</dbReference>
<proteinExistence type="predicted"/>
<sequence>MQSVAHIPASFCSSLHEIKTVTKTRVSDHESKSSLNPLGHKLSLKYFIFVSGSLKLESPSLGKSANLQRHDYPPKLTKRARSPIIKETANRQTHGNSGGAAEIHSLEGIICLQDPYKSCTPQLWPSGLRAQCDAKC</sequence>
<evidence type="ECO:0000313" key="2">
    <source>
        <dbReference type="Proteomes" id="UP001345963"/>
    </source>
</evidence>
<organism evidence="1 2">
    <name type="scientific">Ataeniobius toweri</name>
    <dbReference type="NCBI Taxonomy" id="208326"/>
    <lineage>
        <taxon>Eukaryota</taxon>
        <taxon>Metazoa</taxon>
        <taxon>Chordata</taxon>
        <taxon>Craniata</taxon>
        <taxon>Vertebrata</taxon>
        <taxon>Euteleostomi</taxon>
        <taxon>Actinopterygii</taxon>
        <taxon>Neopterygii</taxon>
        <taxon>Teleostei</taxon>
        <taxon>Neoteleostei</taxon>
        <taxon>Acanthomorphata</taxon>
        <taxon>Ovalentaria</taxon>
        <taxon>Atherinomorphae</taxon>
        <taxon>Cyprinodontiformes</taxon>
        <taxon>Goodeidae</taxon>
        <taxon>Ataeniobius</taxon>
    </lineage>
</organism>
<accession>A0ABU7BGH9</accession>
<keyword evidence="2" id="KW-1185">Reference proteome</keyword>
<protein>
    <submittedName>
        <fullName evidence="1">Uncharacterized protein</fullName>
    </submittedName>
</protein>
<name>A0ABU7BGH9_9TELE</name>
<evidence type="ECO:0000313" key="1">
    <source>
        <dbReference type="EMBL" id="MED6248698.1"/>
    </source>
</evidence>
<gene>
    <name evidence="1" type="ORF">ATANTOWER_003758</name>
</gene>